<gene>
    <name evidence="4" type="ORF">DU484_12635</name>
    <name evidence="3" type="ORF">DU500_12670</name>
</gene>
<dbReference type="Proteomes" id="UP000253273">
    <property type="component" value="Chromosome"/>
</dbReference>
<dbReference type="CDD" id="cd00293">
    <property type="entry name" value="USP-like"/>
    <property type="match status" value="1"/>
</dbReference>
<dbReference type="KEGG" id="haj:DU500_12670"/>
<dbReference type="PANTHER" id="PTHR46268:SF6">
    <property type="entry name" value="UNIVERSAL STRESS PROTEIN UP12"/>
    <property type="match status" value="1"/>
</dbReference>
<proteinExistence type="inferred from homology"/>
<evidence type="ECO:0000313" key="5">
    <source>
        <dbReference type="Proteomes" id="UP000252985"/>
    </source>
</evidence>
<dbReference type="AlphaFoldDB" id="A0A345EEJ8"/>
<evidence type="ECO:0000259" key="2">
    <source>
        <dbReference type="Pfam" id="PF00582"/>
    </source>
</evidence>
<dbReference type="InterPro" id="IPR014729">
    <property type="entry name" value="Rossmann-like_a/b/a_fold"/>
</dbReference>
<comment type="similarity">
    <text evidence="1">Belongs to the universal stress protein A family.</text>
</comment>
<name>A0A345EEJ8_9EURY</name>
<dbReference type="KEGG" id="haq:DU484_12635"/>
<dbReference type="InterPro" id="IPR006016">
    <property type="entry name" value="UspA"/>
</dbReference>
<evidence type="ECO:0000313" key="4">
    <source>
        <dbReference type="EMBL" id="AXG10620.1"/>
    </source>
</evidence>
<keyword evidence="6" id="KW-1185">Reference proteome</keyword>
<dbReference type="Gene3D" id="3.40.50.620">
    <property type="entry name" value="HUPs"/>
    <property type="match status" value="1"/>
</dbReference>
<dbReference type="EMBL" id="CP031148">
    <property type="protein sequence ID" value="AXG10620.1"/>
    <property type="molecule type" value="Genomic_DNA"/>
</dbReference>
<accession>A0A345E4T3</accession>
<protein>
    <submittedName>
        <fullName evidence="4">Universal stress protein</fullName>
    </submittedName>
</protein>
<dbReference type="Proteomes" id="UP000252985">
    <property type="component" value="Chromosome"/>
</dbReference>
<reference evidence="4 5" key="1">
    <citation type="submission" date="2018-07" db="EMBL/GenBank/DDBJ databases">
        <title>Genome sequences of Haloplanus sp. CBA1112.</title>
        <authorList>
            <person name="Kim Y.B."/>
            <person name="Roh S.W."/>
        </authorList>
    </citation>
    <scope>NUCLEOTIDE SEQUENCE [LARGE SCALE GENOMIC DNA]</scope>
    <source>
        <strain evidence="4 5">CBA1112</strain>
    </source>
</reference>
<dbReference type="PANTHER" id="PTHR46268">
    <property type="entry name" value="STRESS RESPONSE PROTEIN NHAX"/>
    <property type="match status" value="1"/>
</dbReference>
<dbReference type="OrthoDB" id="307404at2157"/>
<dbReference type="EMBL" id="CP031150">
    <property type="protein sequence ID" value="AXG07205.1"/>
    <property type="molecule type" value="Genomic_DNA"/>
</dbReference>
<evidence type="ECO:0000313" key="3">
    <source>
        <dbReference type="EMBL" id="AXG07205.1"/>
    </source>
</evidence>
<feature type="domain" description="UspA" evidence="2">
    <location>
        <begin position="2"/>
        <end position="121"/>
    </location>
</feature>
<dbReference type="Pfam" id="PF00582">
    <property type="entry name" value="Usp"/>
    <property type="match status" value="1"/>
</dbReference>
<evidence type="ECO:0000256" key="1">
    <source>
        <dbReference type="ARBA" id="ARBA00008791"/>
    </source>
</evidence>
<evidence type="ECO:0000313" key="6">
    <source>
        <dbReference type="Proteomes" id="UP000253273"/>
    </source>
</evidence>
<dbReference type="GeneID" id="37287839"/>
<dbReference type="SUPFAM" id="SSF52402">
    <property type="entry name" value="Adenine nucleotide alpha hydrolases-like"/>
    <property type="match status" value="1"/>
</dbReference>
<dbReference type="RefSeq" id="WP_114586337.1">
    <property type="nucleotide sequence ID" value="NZ_CP031148.1"/>
</dbReference>
<reference evidence="3 6" key="2">
    <citation type="submission" date="2018-07" db="EMBL/GenBank/DDBJ databases">
        <title>Genome sequences of Haloplanus sp. CBA1113.</title>
        <authorList>
            <person name="Kim Y.B."/>
            <person name="Roh S.W."/>
        </authorList>
    </citation>
    <scope>NUCLEOTIDE SEQUENCE [LARGE SCALE GENOMIC DNA]</scope>
    <source>
        <strain evidence="3 6">CBA1113</strain>
    </source>
</reference>
<accession>A0A345EEJ8</accession>
<organism evidence="4 5">
    <name type="scientific">Haloplanus rubicundus</name>
    <dbReference type="NCBI Taxonomy" id="1547898"/>
    <lineage>
        <taxon>Archaea</taxon>
        <taxon>Methanobacteriati</taxon>
        <taxon>Methanobacteriota</taxon>
        <taxon>Stenosarchaea group</taxon>
        <taxon>Halobacteria</taxon>
        <taxon>Halobacteriales</taxon>
        <taxon>Haloferacaceae</taxon>
        <taxon>Haloplanus</taxon>
    </lineage>
</organism>
<sequence length="126" mass="13496">MSILAAVDDPENTDVVQRGYELAQAFGEELVVLHVLPETETREEAEEVANNAIRLALDDPENVSVAGALGDPAPRILSEADRRDASYIVLGPHKQTPIGKALMGSVSQLVLLNADCTVAFVAEDEE</sequence>